<organism evidence="2">
    <name type="scientific">Arion vulgaris</name>
    <dbReference type="NCBI Taxonomy" id="1028688"/>
    <lineage>
        <taxon>Eukaryota</taxon>
        <taxon>Metazoa</taxon>
        <taxon>Spiralia</taxon>
        <taxon>Lophotrochozoa</taxon>
        <taxon>Mollusca</taxon>
        <taxon>Gastropoda</taxon>
        <taxon>Heterobranchia</taxon>
        <taxon>Euthyneura</taxon>
        <taxon>Panpulmonata</taxon>
        <taxon>Eupulmonata</taxon>
        <taxon>Stylommatophora</taxon>
        <taxon>Helicina</taxon>
        <taxon>Arionoidea</taxon>
        <taxon>Arionidae</taxon>
        <taxon>Arion</taxon>
    </lineage>
</organism>
<accession>A0A0B7A5I4</accession>
<feature type="compositionally biased region" description="Basic and acidic residues" evidence="1">
    <location>
        <begin position="1"/>
        <end position="19"/>
    </location>
</feature>
<protein>
    <submittedName>
        <fullName evidence="2">Uncharacterized protein</fullName>
    </submittedName>
</protein>
<name>A0A0B7A5I4_9EUPU</name>
<dbReference type="AlphaFoldDB" id="A0A0B7A5I4"/>
<gene>
    <name evidence="2" type="primary">ORF97457</name>
</gene>
<feature type="region of interest" description="Disordered" evidence="1">
    <location>
        <begin position="1"/>
        <end position="22"/>
    </location>
</feature>
<evidence type="ECO:0000256" key="1">
    <source>
        <dbReference type="SAM" id="MobiDB-lite"/>
    </source>
</evidence>
<proteinExistence type="predicted"/>
<sequence>MAQKEKSPSHIETKNRAERPSSASNPIIRFICINFGKKCSSRIGLYSHNKRCDSAQSRRDIKPIVF</sequence>
<dbReference type="EMBL" id="HACG01029017">
    <property type="protein sequence ID" value="CEK75882.1"/>
    <property type="molecule type" value="Transcribed_RNA"/>
</dbReference>
<reference evidence="2" key="1">
    <citation type="submission" date="2014-12" db="EMBL/GenBank/DDBJ databases">
        <title>Insight into the proteome of Arion vulgaris.</title>
        <authorList>
            <person name="Aradska J."/>
            <person name="Bulat T."/>
            <person name="Smidak R."/>
            <person name="Sarate P."/>
            <person name="Gangsoo J."/>
            <person name="Sialana F."/>
            <person name="Bilban M."/>
            <person name="Lubec G."/>
        </authorList>
    </citation>
    <scope>NUCLEOTIDE SEQUENCE</scope>
    <source>
        <tissue evidence="2">Skin</tissue>
    </source>
</reference>
<evidence type="ECO:0000313" key="2">
    <source>
        <dbReference type="EMBL" id="CEK75882.1"/>
    </source>
</evidence>